<accession>A0A2N7ATR0</accession>
<organism evidence="20 21">
    <name type="scientific">Companilactobacillus nuruki</name>
    <dbReference type="NCBI Taxonomy" id="1993540"/>
    <lineage>
        <taxon>Bacteria</taxon>
        <taxon>Bacillati</taxon>
        <taxon>Bacillota</taxon>
        <taxon>Bacilli</taxon>
        <taxon>Lactobacillales</taxon>
        <taxon>Lactobacillaceae</taxon>
        <taxon>Companilactobacillus</taxon>
    </lineage>
</organism>
<dbReference type="InterPro" id="IPR027417">
    <property type="entry name" value="P-loop_NTPase"/>
</dbReference>
<dbReference type="PROSITE" id="PS50967">
    <property type="entry name" value="HRDC"/>
    <property type="match status" value="1"/>
</dbReference>
<name>A0A2N7ATR0_9LACO</name>
<evidence type="ECO:0000256" key="1">
    <source>
        <dbReference type="ARBA" id="ARBA00001946"/>
    </source>
</evidence>
<dbReference type="GO" id="GO:0006260">
    <property type="term" value="P:DNA replication"/>
    <property type="evidence" value="ECO:0007669"/>
    <property type="project" value="InterPro"/>
</dbReference>
<comment type="caution">
    <text evidence="20">The sequence shown here is derived from an EMBL/GenBank/DDBJ whole genome shotgun (WGS) entry which is preliminary data.</text>
</comment>
<dbReference type="Gene3D" id="1.10.10.10">
    <property type="entry name" value="Winged helix-like DNA-binding domain superfamily/Winged helix DNA-binding domain"/>
    <property type="match status" value="1"/>
</dbReference>
<evidence type="ECO:0000256" key="10">
    <source>
        <dbReference type="ARBA" id="ARBA00022840"/>
    </source>
</evidence>
<comment type="catalytic activity">
    <reaction evidence="15">
        <text>Couples ATP hydrolysis with the unwinding of duplex DNA by translocating in the 3'-5' direction.</text>
        <dbReference type="EC" id="5.6.2.4"/>
    </reaction>
</comment>
<evidence type="ECO:0000259" key="18">
    <source>
        <dbReference type="PROSITE" id="PS51192"/>
    </source>
</evidence>
<keyword evidence="6" id="KW-0227">DNA damage</keyword>
<dbReference type="InterPro" id="IPR044876">
    <property type="entry name" value="HRDC_dom_sf"/>
</dbReference>
<evidence type="ECO:0000256" key="11">
    <source>
        <dbReference type="ARBA" id="ARBA00023125"/>
    </source>
</evidence>
<feature type="domain" description="Helicase ATP-binding" evidence="18">
    <location>
        <begin position="24"/>
        <end position="193"/>
    </location>
</feature>
<dbReference type="GO" id="GO:0009378">
    <property type="term" value="F:four-way junction helicase activity"/>
    <property type="evidence" value="ECO:0007669"/>
    <property type="project" value="TreeGrafter"/>
</dbReference>
<evidence type="ECO:0000256" key="4">
    <source>
        <dbReference type="ARBA" id="ARBA00022723"/>
    </source>
</evidence>
<evidence type="ECO:0000256" key="14">
    <source>
        <dbReference type="ARBA" id="ARBA00023235"/>
    </source>
</evidence>
<dbReference type="RefSeq" id="WP_102196293.1">
    <property type="nucleotide sequence ID" value="NZ_NIPR01000023.1"/>
</dbReference>
<evidence type="ECO:0000256" key="6">
    <source>
        <dbReference type="ARBA" id="ARBA00022763"/>
    </source>
</evidence>
<dbReference type="GO" id="GO:0005737">
    <property type="term" value="C:cytoplasm"/>
    <property type="evidence" value="ECO:0007669"/>
    <property type="project" value="TreeGrafter"/>
</dbReference>
<protein>
    <recommendedName>
        <fullName evidence="16">DNA helicase RecQ</fullName>
        <ecNumber evidence="16">5.6.2.4</ecNumber>
    </recommendedName>
</protein>
<dbReference type="Gene3D" id="1.10.150.80">
    <property type="entry name" value="HRDC domain"/>
    <property type="match status" value="1"/>
</dbReference>
<evidence type="ECO:0000256" key="3">
    <source>
        <dbReference type="ARBA" id="ARBA00005446"/>
    </source>
</evidence>
<feature type="domain" description="Helicase C-terminal" evidence="19">
    <location>
        <begin position="213"/>
        <end position="364"/>
    </location>
</feature>
<evidence type="ECO:0000259" key="19">
    <source>
        <dbReference type="PROSITE" id="PS51194"/>
    </source>
</evidence>
<dbReference type="SMART" id="SM00490">
    <property type="entry name" value="HELICc"/>
    <property type="match status" value="1"/>
</dbReference>
<dbReference type="SMART" id="SM00487">
    <property type="entry name" value="DEXDc"/>
    <property type="match status" value="1"/>
</dbReference>
<comment type="cofactor">
    <cofactor evidence="1">
        <name>Mg(2+)</name>
        <dbReference type="ChEBI" id="CHEBI:18420"/>
    </cofactor>
</comment>
<keyword evidence="5" id="KW-0547">Nucleotide-binding</keyword>
<dbReference type="InterPro" id="IPR004589">
    <property type="entry name" value="DNA_helicase_ATP-dep_RecQ"/>
</dbReference>
<dbReference type="GO" id="GO:0009432">
    <property type="term" value="P:SOS response"/>
    <property type="evidence" value="ECO:0007669"/>
    <property type="project" value="UniProtKB-UniRule"/>
</dbReference>
<keyword evidence="14" id="KW-0413">Isomerase</keyword>
<dbReference type="CDD" id="cd17920">
    <property type="entry name" value="DEXHc_RecQ"/>
    <property type="match status" value="1"/>
</dbReference>
<keyword evidence="9" id="KW-0862">Zinc</keyword>
<evidence type="ECO:0000256" key="16">
    <source>
        <dbReference type="NCBIfam" id="TIGR01389"/>
    </source>
</evidence>
<dbReference type="NCBIfam" id="TIGR00614">
    <property type="entry name" value="recQ_fam"/>
    <property type="match status" value="1"/>
</dbReference>
<dbReference type="InterPro" id="IPR032284">
    <property type="entry name" value="RecQ_Zn-bd"/>
</dbReference>
<dbReference type="InterPro" id="IPR001650">
    <property type="entry name" value="Helicase_C-like"/>
</dbReference>
<dbReference type="PROSITE" id="PS51194">
    <property type="entry name" value="HELICASE_CTER"/>
    <property type="match status" value="1"/>
</dbReference>
<dbReference type="PANTHER" id="PTHR13710">
    <property type="entry name" value="DNA HELICASE RECQ FAMILY MEMBER"/>
    <property type="match status" value="1"/>
</dbReference>
<dbReference type="InterPro" id="IPR036390">
    <property type="entry name" value="WH_DNA-bd_sf"/>
</dbReference>
<dbReference type="SMART" id="SM00956">
    <property type="entry name" value="RQC"/>
    <property type="match status" value="1"/>
</dbReference>
<dbReference type="NCBIfam" id="TIGR01389">
    <property type="entry name" value="recQ"/>
    <property type="match status" value="1"/>
</dbReference>
<dbReference type="Pfam" id="PF09382">
    <property type="entry name" value="RQC"/>
    <property type="match status" value="1"/>
</dbReference>
<dbReference type="SUPFAM" id="SSF52540">
    <property type="entry name" value="P-loop containing nucleoside triphosphate hydrolases"/>
    <property type="match status" value="1"/>
</dbReference>
<dbReference type="GO" id="GO:0030894">
    <property type="term" value="C:replisome"/>
    <property type="evidence" value="ECO:0007669"/>
    <property type="project" value="TreeGrafter"/>
</dbReference>
<proteinExistence type="inferred from homology"/>
<dbReference type="Pfam" id="PF00270">
    <property type="entry name" value="DEAD"/>
    <property type="match status" value="1"/>
</dbReference>
<dbReference type="GO" id="GO:0006310">
    <property type="term" value="P:DNA recombination"/>
    <property type="evidence" value="ECO:0007669"/>
    <property type="project" value="UniProtKB-UniRule"/>
</dbReference>
<reference evidence="20 21" key="1">
    <citation type="submission" date="2017-05" db="EMBL/GenBank/DDBJ databases">
        <title>Lactobacillus nurukis nov., sp. nov., isolated from nuruk.</title>
        <authorList>
            <person name="Kim S.-J."/>
        </authorList>
    </citation>
    <scope>NUCLEOTIDE SEQUENCE [LARGE SCALE GENOMIC DNA]</scope>
    <source>
        <strain evidence="20 21">SYF10-1a</strain>
    </source>
</reference>
<dbReference type="Proteomes" id="UP000235649">
    <property type="component" value="Unassembled WGS sequence"/>
</dbReference>
<dbReference type="GO" id="GO:0005524">
    <property type="term" value="F:ATP binding"/>
    <property type="evidence" value="ECO:0007669"/>
    <property type="project" value="UniProtKB-KW"/>
</dbReference>
<evidence type="ECO:0000256" key="9">
    <source>
        <dbReference type="ARBA" id="ARBA00022833"/>
    </source>
</evidence>
<evidence type="ECO:0000256" key="15">
    <source>
        <dbReference type="ARBA" id="ARBA00034617"/>
    </source>
</evidence>
<evidence type="ECO:0000256" key="8">
    <source>
        <dbReference type="ARBA" id="ARBA00022806"/>
    </source>
</evidence>
<feature type="domain" description="HRDC" evidence="17">
    <location>
        <begin position="527"/>
        <end position="607"/>
    </location>
</feature>
<evidence type="ECO:0000256" key="7">
    <source>
        <dbReference type="ARBA" id="ARBA00022801"/>
    </source>
</evidence>
<dbReference type="SUPFAM" id="SSF46785">
    <property type="entry name" value="Winged helix' DNA-binding domain"/>
    <property type="match status" value="1"/>
</dbReference>
<dbReference type="Pfam" id="PF00271">
    <property type="entry name" value="Helicase_C"/>
    <property type="match status" value="1"/>
</dbReference>
<dbReference type="Pfam" id="PF00570">
    <property type="entry name" value="HRDC"/>
    <property type="match status" value="1"/>
</dbReference>
<dbReference type="Gene3D" id="3.40.50.300">
    <property type="entry name" value="P-loop containing nucleotide triphosphate hydrolases"/>
    <property type="match status" value="2"/>
</dbReference>
<dbReference type="Pfam" id="PF16124">
    <property type="entry name" value="RecQ_Zn_bind"/>
    <property type="match status" value="1"/>
</dbReference>
<dbReference type="AlphaFoldDB" id="A0A2N7ATR0"/>
<evidence type="ECO:0000313" key="21">
    <source>
        <dbReference type="Proteomes" id="UP000235649"/>
    </source>
</evidence>
<dbReference type="InterPro" id="IPR002121">
    <property type="entry name" value="HRDC_dom"/>
</dbReference>
<dbReference type="InterPro" id="IPR010997">
    <property type="entry name" value="HRDC-like_sf"/>
</dbReference>
<evidence type="ECO:0000256" key="13">
    <source>
        <dbReference type="ARBA" id="ARBA00023204"/>
    </source>
</evidence>
<comment type="cofactor">
    <cofactor evidence="2">
        <name>Zn(2+)</name>
        <dbReference type="ChEBI" id="CHEBI:29105"/>
    </cofactor>
</comment>
<keyword evidence="13" id="KW-0234">DNA repair</keyword>
<dbReference type="InterPro" id="IPR011545">
    <property type="entry name" value="DEAD/DEAH_box_helicase_dom"/>
</dbReference>
<dbReference type="InterPro" id="IPR006293">
    <property type="entry name" value="DNA_helicase_ATP-dep_RecQ_bac"/>
</dbReference>
<dbReference type="OrthoDB" id="9763310at2"/>
<dbReference type="PROSITE" id="PS51192">
    <property type="entry name" value="HELICASE_ATP_BIND_1"/>
    <property type="match status" value="1"/>
</dbReference>
<dbReference type="PANTHER" id="PTHR13710:SF105">
    <property type="entry name" value="ATP-DEPENDENT DNA HELICASE Q1"/>
    <property type="match status" value="1"/>
</dbReference>
<keyword evidence="4" id="KW-0479">Metal-binding</keyword>
<evidence type="ECO:0000256" key="2">
    <source>
        <dbReference type="ARBA" id="ARBA00001947"/>
    </source>
</evidence>
<keyword evidence="10" id="KW-0067">ATP-binding</keyword>
<dbReference type="GO" id="GO:0006281">
    <property type="term" value="P:DNA repair"/>
    <property type="evidence" value="ECO:0007669"/>
    <property type="project" value="UniProtKB-KW"/>
</dbReference>
<evidence type="ECO:0000259" key="17">
    <source>
        <dbReference type="PROSITE" id="PS50967"/>
    </source>
</evidence>
<dbReference type="InterPro" id="IPR018982">
    <property type="entry name" value="RQC_domain"/>
</dbReference>
<dbReference type="SMART" id="SM00341">
    <property type="entry name" value="HRDC"/>
    <property type="match status" value="1"/>
</dbReference>
<sequence length="608" mass="68863">MNLEAILKDEFGYDTFRIGQKELIEKILDGQKAMGIMPTGGGKSICYQLPATILPGLTLVVSPLISLMKDQVDSLNEVGIPSTFLNSTVEWHDREERMRYIESGAVKLLFVAPEKIVDDEFYSWLSGLEISLIAIDEAHVLSSWGHDFRDSYLKMIDPLKNLPGSPAWLALTATATQQVQNDLAKILEVPDKNIIKTGFERNNLALKIERKVDKDEYVLNYVKAHIDESGIIYAGRREDVDSIFSFLKENGIKVGRYHAGLSDQERHTQQEDFLFDKTNVIVATNAFGMGINKTNVRYVLHYAIPGTIENYYQEVGRAGRDGLPAEAILLYAPIDLRLHQFFIDQSLGDDQYKMSLKNKLFDMHRYAETEICLMKFILDYFGEKNTDVCGRCTNCLDNRQIVDITSDAQKVLSCVVRMDQRYGKKTVSRVLVGKEDVANDWRNFQELSTFGIFKGKSLSETGRLIDFLSANGFLKTSGGKYPILLLSKKGADVLKGKINVARKEELNRSSSKRKSKVSINKPMVADGSFDMDLFEKLRSLRLEFARKQAIAPFMIFSDKTLKDMCVRIPTNSEEFLAVSGVGKYKLEQYGDSFLEEIKNYQENKQTVS</sequence>
<keyword evidence="21" id="KW-1185">Reference proteome</keyword>
<dbReference type="FunFam" id="3.40.50.300:FF:001389">
    <property type="entry name" value="ATP-dependent DNA helicase RecQ"/>
    <property type="match status" value="1"/>
</dbReference>
<dbReference type="GO" id="GO:0046872">
    <property type="term" value="F:metal ion binding"/>
    <property type="evidence" value="ECO:0007669"/>
    <property type="project" value="UniProtKB-KW"/>
</dbReference>
<keyword evidence="7" id="KW-0378">Hydrolase</keyword>
<dbReference type="GO" id="GO:0043590">
    <property type="term" value="C:bacterial nucleoid"/>
    <property type="evidence" value="ECO:0007669"/>
    <property type="project" value="TreeGrafter"/>
</dbReference>
<evidence type="ECO:0000313" key="20">
    <source>
        <dbReference type="EMBL" id="PMD69845.1"/>
    </source>
</evidence>
<dbReference type="SUPFAM" id="SSF47819">
    <property type="entry name" value="HRDC-like"/>
    <property type="match status" value="1"/>
</dbReference>
<dbReference type="GO" id="GO:0003677">
    <property type="term" value="F:DNA binding"/>
    <property type="evidence" value="ECO:0007669"/>
    <property type="project" value="UniProtKB-KW"/>
</dbReference>
<dbReference type="InterPro" id="IPR036388">
    <property type="entry name" value="WH-like_DNA-bd_sf"/>
</dbReference>
<evidence type="ECO:0000256" key="5">
    <source>
        <dbReference type="ARBA" id="ARBA00022741"/>
    </source>
</evidence>
<dbReference type="CDD" id="cd18794">
    <property type="entry name" value="SF2_C_RecQ"/>
    <property type="match status" value="1"/>
</dbReference>
<dbReference type="InterPro" id="IPR014001">
    <property type="entry name" value="Helicase_ATP-bd"/>
</dbReference>
<gene>
    <name evidence="20" type="primary">recQ</name>
    <name evidence="20" type="ORF">CBP76_07540</name>
</gene>
<dbReference type="EC" id="5.6.2.4" evidence="16"/>
<dbReference type="GO" id="GO:0043138">
    <property type="term" value="F:3'-5' DNA helicase activity"/>
    <property type="evidence" value="ECO:0007669"/>
    <property type="project" value="UniProtKB-EC"/>
</dbReference>
<comment type="similarity">
    <text evidence="3">Belongs to the helicase family. RecQ subfamily.</text>
</comment>
<evidence type="ECO:0000256" key="12">
    <source>
        <dbReference type="ARBA" id="ARBA00023172"/>
    </source>
</evidence>
<keyword evidence="8 20" id="KW-0347">Helicase</keyword>
<dbReference type="GO" id="GO:0016787">
    <property type="term" value="F:hydrolase activity"/>
    <property type="evidence" value="ECO:0007669"/>
    <property type="project" value="UniProtKB-KW"/>
</dbReference>
<keyword evidence="12" id="KW-0233">DNA recombination</keyword>
<keyword evidence="11" id="KW-0238">DNA-binding</keyword>
<dbReference type="EMBL" id="NIPR01000023">
    <property type="protein sequence ID" value="PMD69845.1"/>
    <property type="molecule type" value="Genomic_DNA"/>
</dbReference>